<gene>
    <name evidence="3" type="ORF">PFR001_LOCUS1474</name>
</gene>
<dbReference type="InterPro" id="IPR016156">
    <property type="entry name" value="FAD/NAD-linked_Rdtase_dimer_sf"/>
</dbReference>
<proteinExistence type="predicted"/>
<reference evidence="3 4" key="1">
    <citation type="submission" date="2021-11" db="EMBL/GenBank/DDBJ databases">
        <authorList>
            <person name="Islam A."/>
            <person name="Islam S."/>
            <person name="Flora M.S."/>
            <person name="Rahman M."/>
            <person name="Ziaur R.M."/>
            <person name="Epstein J.H."/>
            <person name="Hassan M."/>
            <person name="Klassen M."/>
            <person name="Woodard K."/>
            <person name="Webb A."/>
            <person name="Webby R.J."/>
            <person name="El Zowalaty M.E."/>
        </authorList>
    </citation>
    <scope>NUCLEOTIDE SEQUENCE [LARGE SCALE GENOMIC DNA]</scope>
    <source>
        <strain evidence="3">Pf1</strain>
    </source>
</reference>
<dbReference type="InterPro" id="IPR050151">
    <property type="entry name" value="Class-I_Pyr_Nuc-Dis_Oxidored"/>
</dbReference>
<keyword evidence="4" id="KW-1185">Reference proteome</keyword>
<sequence length="199" mass="21419">MEFTKLRKMQGLIFSVVPMRSHRRSMATLSSSLRSSRRASDKLGCIEDDDAVRTQGIACVENIASKHGHIKYTVLSLVASARIQSSIRGQYGGGAKADVVEYNVGTFSMMANICARTVAESDGMVMVLADTKTDKMVACTSLPRNAGEMISEGVIGIKYGAASEDPGRTFHAHPTLSEAFQESCVAAFDKPITFEADGE</sequence>
<evidence type="ECO:0000313" key="3">
    <source>
        <dbReference type="EMBL" id="CAH0485808.1"/>
    </source>
</evidence>
<evidence type="ECO:0000259" key="2">
    <source>
        <dbReference type="Pfam" id="PF02852"/>
    </source>
</evidence>
<organism evidence="3 4">
    <name type="scientific">Peronospora farinosa</name>
    <dbReference type="NCBI Taxonomy" id="134698"/>
    <lineage>
        <taxon>Eukaryota</taxon>
        <taxon>Sar</taxon>
        <taxon>Stramenopiles</taxon>
        <taxon>Oomycota</taxon>
        <taxon>Peronosporomycetes</taxon>
        <taxon>Peronosporales</taxon>
        <taxon>Peronosporaceae</taxon>
        <taxon>Peronospora</taxon>
    </lineage>
</organism>
<keyword evidence="1" id="KW-0520">NAD</keyword>
<evidence type="ECO:0000313" key="4">
    <source>
        <dbReference type="Proteomes" id="UP001157938"/>
    </source>
</evidence>
<dbReference type="EMBL" id="CAKLBC010000313">
    <property type="protein sequence ID" value="CAH0485808.1"/>
    <property type="molecule type" value="Genomic_DNA"/>
</dbReference>
<dbReference type="PANTHER" id="PTHR22912">
    <property type="entry name" value="DISULFIDE OXIDOREDUCTASE"/>
    <property type="match status" value="1"/>
</dbReference>
<dbReference type="Proteomes" id="UP001157938">
    <property type="component" value="Unassembled WGS sequence"/>
</dbReference>
<accession>A0ABN8BVF7</accession>
<feature type="domain" description="Pyridine nucleotide-disulphide oxidoreductase dimerisation" evidence="2">
    <location>
        <begin position="95"/>
        <end position="183"/>
    </location>
</feature>
<dbReference type="Gene3D" id="3.30.390.30">
    <property type="match status" value="1"/>
</dbReference>
<protein>
    <recommendedName>
        <fullName evidence="2">Pyridine nucleotide-disulphide oxidoreductase dimerisation domain-containing protein</fullName>
    </recommendedName>
</protein>
<dbReference type="Pfam" id="PF02852">
    <property type="entry name" value="Pyr_redox_dim"/>
    <property type="match status" value="1"/>
</dbReference>
<name>A0ABN8BVF7_9STRA</name>
<comment type="caution">
    <text evidence="3">The sequence shown here is derived from an EMBL/GenBank/DDBJ whole genome shotgun (WGS) entry which is preliminary data.</text>
</comment>
<dbReference type="PANTHER" id="PTHR22912:SF223">
    <property type="entry name" value="DIHYDROLIPOYL DEHYDROGENASE 1, MITOCHONDRIAL"/>
    <property type="match status" value="1"/>
</dbReference>
<dbReference type="SUPFAM" id="SSF55424">
    <property type="entry name" value="FAD/NAD-linked reductases, dimerisation (C-terminal) domain"/>
    <property type="match status" value="1"/>
</dbReference>
<evidence type="ECO:0000256" key="1">
    <source>
        <dbReference type="ARBA" id="ARBA00023027"/>
    </source>
</evidence>
<dbReference type="PRINTS" id="PR00411">
    <property type="entry name" value="PNDRDTASEI"/>
</dbReference>
<dbReference type="InterPro" id="IPR004099">
    <property type="entry name" value="Pyr_nucl-diS_OxRdtase_dimer"/>
</dbReference>